<reference evidence="1 2" key="1">
    <citation type="submission" date="2014-07" db="EMBL/GenBank/DDBJ databases">
        <title>Draft Genome Sequence of Gephyronic Acid Producer, Cystobacter violaceus Strain Cb vi76.</title>
        <authorList>
            <person name="Stevens D.C."/>
            <person name="Young J."/>
            <person name="Carmichael R."/>
            <person name="Tan J."/>
            <person name="Taylor R.E."/>
        </authorList>
    </citation>
    <scope>NUCLEOTIDE SEQUENCE [LARGE SCALE GENOMIC DNA]</scope>
    <source>
        <strain evidence="1 2">Cb vi76</strain>
    </source>
</reference>
<accession>A0A084SM34</accession>
<dbReference type="Pfam" id="PF08309">
    <property type="entry name" value="LVIVD"/>
    <property type="match status" value="4"/>
</dbReference>
<sequence length="491" mass="53330">MNRSLVVMAGAWLLTLPGCPNTAEDKRECDLPAFNLSACDRSGFAEVQANGVWKANVTLDGVGTPTAFFLTPEQSQSLLFATPLSERNVEGETFYLATDYERSFSSLRIGIAGCEAPAPNQVKGQFRRCVNGEMDLEGTFEAVRVQRPAGEQESSGVELVSEMALPRGMAMDVFVSGGYAYVTALSEGLFVYDVREPAAPRKVAEVTPSSDTWYRSWVKGSTLYLTSRLEGLLVYDVSNPEAPKRLMALPGSTTTALEGSGLVVDGDRLYMMSPSPRAEVLIFDVSKPASPSLLTRYYVPQSDALKGEFPVEGVVFDNRLYLGHWAFGLAVVNVADVSNPKYLGRFGYDNATSRAVAVGTIGDRTIAFEASEGWGSRLRALEVSLSVKDDMSEVAHINEVGRFEMGPASPVLGLTLVGTKLYVAHSQDGLRVLDMSNPSTPRQIAYYNTWRETDSGRGRAFLDGLSGVKVPGDGYIYATETSRGLLVFREQ</sequence>
<comment type="caution">
    <text evidence="1">The sequence shown here is derived from an EMBL/GenBank/DDBJ whole genome shotgun (WGS) entry which is preliminary data.</text>
</comment>
<dbReference type="InterPro" id="IPR011047">
    <property type="entry name" value="Quinoprotein_ADH-like_sf"/>
</dbReference>
<dbReference type="AlphaFoldDB" id="A0A084SM34"/>
<dbReference type="InterPro" id="IPR013211">
    <property type="entry name" value="LVIVD"/>
</dbReference>
<evidence type="ECO:0000313" key="2">
    <source>
        <dbReference type="Proteomes" id="UP000028547"/>
    </source>
</evidence>
<dbReference type="Proteomes" id="UP000028547">
    <property type="component" value="Unassembled WGS sequence"/>
</dbReference>
<name>A0A084SM34_9BACT</name>
<organism evidence="1 2">
    <name type="scientific">Archangium violaceum Cb vi76</name>
    <dbReference type="NCBI Taxonomy" id="1406225"/>
    <lineage>
        <taxon>Bacteria</taxon>
        <taxon>Pseudomonadati</taxon>
        <taxon>Myxococcota</taxon>
        <taxon>Myxococcia</taxon>
        <taxon>Myxococcales</taxon>
        <taxon>Cystobacterineae</taxon>
        <taxon>Archangiaceae</taxon>
        <taxon>Archangium</taxon>
    </lineage>
</organism>
<dbReference type="RefSeq" id="WP_043405046.1">
    <property type="nucleotide sequence ID" value="NZ_JPMI01000240.1"/>
</dbReference>
<gene>
    <name evidence="1" type="ORF">Q664_34680</name>
</gene>
<dbReference type="SUPFAM" id="SSF50998">
    <property type="entry name" value="Quinoprotein alcohol dehydrogenase-like"/>
    <property type="match status" value="1"/>
</dbReference>
<protein>
    <submittedName>
        <fullName evidence="1">Uncharacterized protein</fullName>
    </submittedName>
</protein>
<dbReference type="EMBL" id="JPMI01000240">
    <property type="protein sequence ID" value="KFA89519.1"/>
    <property type="molecule type" value="Genomic_DNA"/>
</dbReference>
<proteinExistence type="predicted"/>
<evidence type="ECO:0000313" key="1">
    <source>
        <dbReference type="EMBL" id="KFA89519.1"/>
    </source>
</evidence>